<reference evidence="2" key="1">
    <citation type="submission" date="2014-09" db="EMBL/GenBank/DDBJ databases">
        <authorList>
            <person name="Magalhaes I.L.F."/>
            <person name="Oliveira U."/>
            <person name="Santos F.R."/>
            <person name="Vidigal T.H.D.A."/>
            <person name="Brescovit A.D."/>
            <person name="Santos A.J."/>
        </authorList>
    </citation>
    <scope>NUCLEOTIDE SEQUENCE</scope>
    <source>
        <tissue evidence="2">Shoot tissue taken approximately 20 cm above the soil surface</tissue>
    </source>
</reference>
<protein>
    <submittedName>
        <fullName evidence="2">Uncharacterized protein</fullName>
    </submittedName>
</protein>
<reference evidence="2" key="2">
    <citation type="journal article" date="2015" name="Data Brief">
        <title>Shoot transcriptome of the giant reed, Arundo donax.</title>
        <authorList>
            <person name="Barrero R.A."/>
            <person name="Guerrero F.D."/>
            <person name="Moolhuijzen P."/>
            <person name="Goolsby J.A."/>
            <person name="Tidwell J."/>
            <person name="Bellgard S.E."/>
            <person name="Bellgard M.I."/>
        </authorList>
    </citation>
    <scope>NUCLEOTIDE SEQUENCE</scope>
    <source>
        <tissue evidence="2">Shoot tissue taken approximately 20 cm above the soil surface</tissue>
    </source>
</reference>
<accession>A0A0A9FQ18</accession>
<dbReference type="EMBL" id="GBRH01185495">
    <property type="protein sequence ID" value="JAE12401.1"/>
    <property type="molecule type" value="Transcribed_RNA"/>
</dbReference>
<organism evidence="2">
    <name type="scientific">Arundo donax</name>
    <name type="common">Giant reed</name>
    <name type="synonym">Donax arundinaceus</name>
    <dbReference type="NCBI Taxonomy" id="35708"/>
    <lineage>
        <taxon>Eukaryota</taxon>
        <taxon>Viridiplantae</taxon>
        <taxon>Streptophyta</taxon>
        <taxon>Embryophyta</taxon>
        <taxon>Tracheophyta</taxon>
        <taxon>Spermatophyta</taxon>
        <taxon>Magnoliopsida</taxon>
        <taxon>Liliopsida</taxon>
        <taxon>Poales</taxon>
        <taxon>Poaceae</taxon>
        <taxon>PACMAD clade</taxon>
        <taxon>Arundinoideae</taxon>
        <taxon>Arundineae</taxon>
        <taxon>Arundo</taxon>
    </lineage>
</organism>
<name>A0A0A9FQ18_ARUDO</name>
<feature type="compositionally biased region" description="Basic residues" evidence="1">
    <location>
        <begin position="15"/>
        <end position="27"/>
    </location>
</feature>
<feature type="region of interest" description="Disordered" evidence="1">
    <location>
        <begin position="1"/>
        <end position="27"/>
    </location>
</feature>
<dbReference type="AlphaFoldDB" id="A0A0A9FQ18"/>
<evidence type="ECO:0000256" key="1">
    <source>
        <dbReference type="SAM" id="MobiDB-lite"/>
    </source>
</evidence>
<sequence>MAGESRSPTRERAATHRCLRQRGSRQR</sequence>
<evidence type="ECO:0000313" key="2">
    <source>
        <dbReference type="EMBL" id="JAE12401.1"/>
    </source>
</evidence>
<proteinExistence type="predicted"/>